<dbReference type="EMBL" id="JBHSWE010000001">
    <property type="protein sequence ID" value="MFC6673209.1"/>
    <property type="molecule type" value="Genomic_DNA"/>
</dbReference>
<reference evidence="2" key="1">
    <citation type="journal article" date="2019" name="Int. J. Syst. Evol. Microbiol.">
        <title>The Global Catalogue of Microorganisms (GCM) 10K type strain sequencing project: providing services to taxonomists for standard genome sequencing and annotation.</title>
        <authorList>
            <consortium name="The Broad Institute Genomics Platform"/>
            <consortium name="The Broad Institute Genome Sequencing Center for Infectious Disease"/>
            <person name="Wu L."/>
            <person name="Ma J."/>
        </authorList>
    </citation>
    <scope>NUCLEOTIDE SEQUENCE [LARGE SCALE GENOMIC DNA]</scope>
    <source>
        <strain evidence="2">NBRC 111756</strain>
    </source>
</reference>
<evidence type="ECO:0000313" key="1">
    <source>
        <dbReference type="EMBL" id="MFC6673209.1"/>
    </source>
</evidence>
<accession>A0ABW2A793</accession>
<protein>
    <submittedName>
        <fullName evidence="1">Uncharacterized protein</fullName>
    </submittedName>
</protein>
<keyword evidence="2" id="KW-1185">Reference proteome</keyword>
<comment type="caution">
    <text evidence="1">The sequence shown here is derived from an EMBL/GenBank/DDBJ whole genome shotgun (WGS) entry which is preliminary data.</text>
</comment>
<gene>
    <name evidence="1" type="ORF">ACFQDL_26320</name>
</gene>
<organism evidence="1 2">
    <name type="scientific">Marinobacterium aestuariivivens</name>
    <dbReference type="NCBI Taxonomy" id="1698799"/>
    <lineage>
        <taxon>Bacteria</taxon>
        <taxon>Pseudomonadati</taxon>
        <taxon>Pseudomonadota</taxon>
        <taxon>Gammaproteobacteria</taxon>
        <taxon>Oceanospirillales</taxon>
        <taxon>Oceanospirillaceae</taxon>
        <taxon>Marinobacterium</taxon>
    </lineage>
</organism>
<proteinExistence type="predicted"/>
<evidence type="ECO:0000313" key="2">
    <source>
        <dbReference type="Proteomes" id="UP001596422"/>
    </source>
</evidence>
<dbReference type="Proteomes" id="UP001596422">
    <property type="component" value="Unassembled WGS sequence"/>
</dbReference>
<name>A0ABW2A793_9GAMM</name>
<sequence length="55" mass="5846">MEMDSPFLGDIGQPVQGSILPVSVVPATPTSAKGRIFCRCSCFSFASRASGRIRL</sequence>
<dbReference type="RefSeq" id="WP_379911590.1">
    <property type="nucleotide sequence ID" value="NZ_JBHSWE010000001.1"/>
</dbReference>